<dbReference type="PROSITE" id="PS50088">
    <property type="entry name" value="ANK_REPEAT"/>
    <property type="match status" value="7"/>
</dbReference>
<reference evidence="4 5" key="1">
    <citation type="journal article" date="2015" name="Genome Announc.">
        <title>Draft Genome Sequence and Gene Annotation of the Entomopathogenic Fungus Verticillium hemipterigenum.</title>
        <authorList>
            <person name="Horn F."/>
            <person name="Habel A."/>
            <person name="Scharf D.H."/>
            <person name="Dworschak J."/>
            <person name="Brakhage A.A."/>
            <person name="Guthke R."/>
            <person name="Hertweck C."/>
            <person name="Linde J."/>
        </authorList>
    </citation>
    <scope>NUCLEOTIDE SEQUENCE [LARGE SCALE GENOMIC DNA]</scope>
</reference>
<dbReference type="Gene3D" id="1.25.40.20">
    <property type="entry name" value="Ankyrin repeat-containing domain"/>
    <property type="match status" value="4"/>
</dbReference>
<dbReference type="SUPFAM" id="SSF52540">
    <property type="entry name" value="P-loop containing nucleoside triphosphate hydrolases"/>
    <property type="match status" value="1"/>
</dbReference>
<sequence>MSSNEASRKLSNEEYTVGWICALTTEYVAAQVFLDEKHERPSSTAKHDNNDYTLGRIGQHNVVIAVLPGGEYGTASAAGVARDMLHSFINIRIGLMVGIGGGAPSPEHDIRLGDVVVSQPYKELGGVYQYDFGKAIQAEPFESTRFLAPPPQVLLTAISGLRAEYEIDGHNIQDDIDAILAIKRKLKIKYSRPNTETDCLYKSHIVHAKTEAACLTSCSGNGEHIVSRPIRSDDTDDPTIHYGLIASANQLMKDAILRDKLAREKGILCFEMEAGGLMNHFPCLVIRGICDYSDTHKNKEWQGYAAMTAAAYTKDLLKRITPNKVEDTRKLGDLLQNVLVSSNDIKSMVKDLQESAHSTRIIEWLKSPDPSTNLNAARELHQAGTGEWLLNNDVYKSWQATQGSFLWLHGIPGCGKTILSSTVITHLQQNEHASKGLLYFFFSFTDIEKQSSENAVRSLIHQLYRKREESRAILDSVFRACDNGGRQASQASLQEALYSMILQCGEVWIVLDALDECPARNTPIAHGLLPWIREMQTLLPAIHLLVTSRPEQDIRKSIETWAGINRSISLQSELIADDINAFIHAQVGRFDRWQNHRRVQLKIENELTKRADGMFRWVACQIDILKDCLMASDVEEALRTLPKSLDETYERILDRVRPEYKHHAIRLLQFLTYSERPLRLEEAVDLVAVQPTSCPAFDSTNRMPVPEEIALYCSTLVVLVYSTDRTTVELQLAHFSIKEYLQSERLDLKMASFFDKTTAATEIVSVCLSYLMTVDPTLSTSEIVQEYRFARFAAQFWSKFERIIEESTSAVFNLTKAYYACQAIFNMGYRIYPPDSPYQQVDGDEGEQGVVSSLYYTSLVGLLQSVRMLLSNGANANSQGGYYGHSLGAASENGHEVIIKTLLDHGADIDALVGRRGNALAAASSRGDEAMVRTLLDYGANVNAQGGKYGNALGAASYKGSEAVVRMLLDRGAQTNAHLGGVDGNPLYAAISNGSGTAVKSLLADVNSMSDIHGNALTTASILGHGTIAQILLDHGADPNAPGSMYGNALSAASSNGHEAIVQMLLDHGAEVNGYANALYAASSNGHKAIVQILLDHGADTNAQSSIYGSALLAASHVGDETIVQILLSHGADVNGRGGIFISALYTAAENGHTAIVDILLHAGANLTHIISYMNLLSDDLIEESTTGIISDDSSDEDSSEALIEVLTLLLSRGADPNKQDDFGRTPLFMAAGVTGDLDVLKMLLEHGALIDIRDYYECTPLMAAVRNGHADVVQFLLTRNDADINAVDVLGRSVSWWAARTANVQIIQSLHQCRLQIPEFTTSGNGDAVSTIVEKCREQCDVCLRGIPMEALYAHCNICQSGYFSICRDCSSHGLHCRDGSHRLALHDGSSICTTESSDDSDS</sequence>
<dbReference type="InterPro" id="IPR053137">
    <property type="entry name" value="NLR-like"/>
</dbReference>
<dbReference type="InterPro" id="IPR027417">
    <property type="entry name" value="P-loop_NTPase"/>
</dbReference>
<organism evidence="4 5">
    <name type="scientific">[Torrubiella] hemipterigena</name>
    <dbReference type="NCBI Taxonomy" id="1531966"/>
    <lineage>
        <taxon>Eukaryota</taxon>
        <taxon>Fungi</taxon>
        <taxon>Dikarya</taxon>
        <taxon>Ascomycota</taxon>
        <taxon>Pezizomycotina</taxon>
        <taxon>Sordariomycetes</taxon>
        <taxon>Hypocreomycetidae</taxon>
        <taxon>Hypocreales</taxon>
        <taxon>Clavicipitaceae</taxon>
        <taxon>Clavicipitaceae incertae sedis</taxon>
        <taxon>'Torrubiella' clade</taxon>
    </lineage>
</organism>
<dbReference type="Gene3D" id="3.40.50.1580">
    <property type="entry name" value="Nucleoside phosphorylase domain"/>
    <property type="match status" value="1"/>
</dbReference>
<gene>
    <name evidence="4" type="ORF">VHEMI06451</name>
</gene>
<dbReference type="Pfam" id="PF24883">
    <property type="entry name" value="NPHP3_N"/>
    <property type="match status" value="1"/>
</dbReference>
<feature type="repeat" description="ANK" evidence="2">
    <location>
        <begin position="1223"/>
        <end position="1256"/>
    </location>
</feature>
<protein>
    <recommendedName>
        <fullName evidence="3">NACHT domain-containing protein</fullName>
    </recommendedName>
</protein>
<dbReference type="Proteomes" id="UP000039046">
    <property type="component" value="Unassembled WGS sequence"/>
</dbReference>
<dbReference type="Pfam" id="PF12796">
    <property type="entry name" value="Ank_2"/>
    <property type="match status" value="3"/>
</dbReference>
<dbReference type="PROSITE" id="PS50837">
    <property type="entry name" value="NACHT"/>
    <property type="match status" value="1"/>
</dbReference>
<keyword evidence="5" id="KW-1185">Reference proteome</keyword>
<dbReference type="Pfam" id="PF00023">
    <property type="entry name" value="Ank"/>
    <property type="match status" value="1"/>
</dbReference>
<dbReference type="InterPro" id="IPR036770">
    <property type="entry name" value="Ankyrin_rpt-contain_sf"/>
</dbReference>
<dbReference type="InterPro" id="IPR002110">
    <property type="entry name" value="Ankyrin_rpt"/>
</dbReference>
<evidence type="ECO:0000313" key="4">
    <source>
        <dbReference type="EMBL" id="CEJ90685.1"/>
    </source>
</evidence>
<feature type="repeat" description="ANK" evidence="2">
    <location>
        <begin position="1143"/>
        <end position="1167"/>
    </location>
</feature>
<dbReference type="HOGENOM" id="CLU_000288_34_2_1"/>
<dbReference type="GO" id="GO:0003824">
    <property type="term" value="F:catalytic activity"/>
    <property type="evidence" value="ECO:0007669"/>
    <property type="project" value="InterPro"/>
</dbReference>
<accession>A0A0A1TJ82</accession>
<feature type="repeat" description="ANK" evidence="2">
    <location>
        <begin position="915"/>
        <end position="947"/>
    </location>
</feature>
<dbReference type="EMBL" id="CDHN01000003">
    <property type="protein sequence ID" value="CEJ90685.1"/>
    <property type="molecule type" value="Genomic_DNA"/>
</dbReference>
<dbReference type="SUPFAM" id="SSF48403">
    <property type="entry name" value="Ankyrin repeat"/>
    <property type="match status" value="2"/>
</dbReference>
<dbReference type="InterPro" id="IPR035994">
    <property type="entry name" value="Nucleoside_phosphorylase_sf"/>
</dbReference>
<dbReference type="PANTHER" id="PTHR46082:SF11">
    <property type="entry name" value="AAA+ ATPASE DOMAIN-CONTAINING PROTEIN-RELATED"/>
    <property type="match status" value="1"/>
</dbReference>
<feature type="repeat" description="ANK" evidence="2">
    <location>
        <begin position="1257"/>
        <end position="1290"/>
    </location>
</feature>
<dbReference type="STRING" id="1531966.A0A0A1TJ82"/>
<dbReference type="InterPro" id="IPR007111">
    <property type="entry name" value="NACHT_NTPase"/>
</dbReference>
<dbReference type="OrthoDB" id="194358at2759"/>
<evidence type="ECO:0000256" key="2">
    <source>
        <dbReference type="PROSITE-ProRule" id="PRU00023"/>
    </source>
</evidence>
<dbReference type="SMART" id="SM00248">
    <property type="entry name" value="ANK"/>
    <property type="match status" value="11"/>
</dbReference>
<feature type="repeat" description="ANK" evidence="2">
    <location>
        <begin position="1074"/>
        <end position="1106"/>
    </location>
</feature>
<evidence type="ECO:0000313" key="5">
    <source>
        <dbReference type="Proteomes" id="UP000039046"/>
    </source>
</evidence>
<name>A0A0A1TJ82_9HYPO</name>
<dbReference type="PANTHER" id="PTHR46082">
    <property type="entry name" value="ATP/GTP-BINDING PROTEIN-RELATED"/>
    <property type="match status" value="1"/>
</dbReference>
<feature type="domain" description="NACHT" evidence="3">
    <location>
        <begin position="404"/>
        <end position="550"/>
    </location>
</feature>
<dbReference type="GO" id="GO:0009116">
    <property type="term" value="P:nucleoside metabolic process"/>
    <property type="evidence" value="ECO:0007669"/>
    <property type="project" value="InterPro"/>
</dbReference>
<evidence type="ECO:0000259" key="3">
    <source>
        <dbReference type="PROSITE" id="PS50837"/>
    </source>
</evidence>
<keyword evidence="1" id="KW-0677">Repeat</keyword>
<feature type="repeat" description="ANK" evidence="2">
    <location>
        <begin position="1048"/>
        <end position="1077"/>
    </location>
</feature>
<dbReference type="InterPro" id="IPR056884">
    <property type="entry name" value="NPHP3-like_N"/>
</dbReference>
<dbReference type="SUPFAM" id="SSF53167">
    <property type="entry name" value="Purine and uridine phosphorylases"/>
    <property type="match status" value="1"/>
</dbReference>
<dbReference type="PROSITE" id="PS50297">
    <property type="entry name" value="ANK_REP_REGION"/>
    <property type="match status" value="3"/>
</dbReference>
<keyword evidence="2" id="KW-0040">ANK repeat</keyword>
<proteinExistence type="predicted"/>
<evidence type="ECO:0000256" key="1">
    <source>
        <dbReference type="ARBA" id="ARBA00022737"/>
    </source>
</evidence>
<feature type="repeat" description="ANK" evidence="2">
    <location>
        <begin position="1110"/>
        <end position="1139"/>
    </location>
</feature>
<dbReference type="Gene3D" id="3.40.50.300">
    <property type="entry name" value="P-loop containing nucleotide triphosphate hydrolases"/>
    <property type="match status" value="1"/>
</dbReference>